<dbReference type="EMBL" id="VUOB01000021">
    <property type="protein sequence ID" value="KAA2262619.1"/>
    <property type="molecule type" value="Genomic_DNA"/>
</dbReference>
<dbReference type="SUPFAM" id="SSF54427">
    <property type="entry name" value="NTF2-like"/>
    <property type="match status" value="1"/>
</dbReference>
<organism evidence="1 2">
    <name type="scientific">Solihabitans fulvus</name>
    <dbReference type="NCBI Taxonomy" id="1892852"/>
    <lineage>
        <taxon>Bacteria</taxon>
        <taxon>Bacillati</taxon>
        <taxon>Actinomycetota</taxon>
        <taxon>Actinomycetes</taxon>
        <taxon>Pseudonocardiales</taxon>
        <taxon>Pseudonocardiaceae</taxon>
        <taxon>Solihabitans</taxon>
    </lineage>
</organism>
<dbReference type="Pfam" id="PF07366">
    <property type="entry name" value="SnoaL"/>
    <property type="match status" value="1"/>
</dbReference>
<keyword evidence="2" id="KW-1185">Reference proteome</keyword>
<dbReference type="PANTHER" id="PTHR38436">
    <property type="entry name" value="POLYKETIDE CYCLASE SNOAL-LIKE DOMAIN"/>
    <property type="match status" value="1"/>
</dbReference>
<dbReference type="Gene3D" id="3.10.450.50">
    <property type="match status" value="1"/>
</dbReference>
<accession>A0A5B2XHW6</accession>
<dbReference type="OrthoDB" id="129343at2"/>
<evidence type="ECO:0000313" key="1">
    <source>
        <dbReference type="EMBL" id="KAA2262619.1"/>
    </source>
</evidence>
<dbReference type="RefSeq" id="WP_149849598.1">
    <property type="nucleotide sequence ID" value="NZ_VUOB01000021.1"/>
</dbReference>
<dbReference type="InterPro" id="IPR032710">
    <property type="entry name" value="NTF2-like_dom_sf"/>
</dbReference>
<dbReference type="Proteomes" id="UP000323454">
    <property type="component" value="Unassembled WGS sequence"/>
</dbReference>
<dbReference type="AlphaFoldDB" id="A0A5B2XHW6"/>
<dbReference type="GO" id="GO:0030638">
    <property type="term" value="P:polyketide metabolic process"/>
    <property type="evidence" value="ECO:0007669"/>
    <property type="project" value="InterPro"/>
</dbReference>
<dbReference type="PANTHER" id="PTHR38436:SF1">
    <property type="entry name" value="ESTER CYCLASE"/>
    <property type="match status" value="1"/>
</dbReference>
<protein>
    <submittedName>
        <fullName evidence="1">Ester cyclase</fullName>
    </submittedName>
</protein>
<reference evidence="1 2" key="1">
    <citation type="submission" date="2019-09" db="EMBL/GenBank/DDBJ databases">
        <title>Goodfellowia gen. nov., a new genus of the Pseudonocardineae related to Actinoalloteichus, containing Goodfellowia coeruleoviolacea gen. nov., comb. nov. gen. nov., comb. nov.</title>
        <authorList>
            <person name="Labeda D."/>
        </authorList>
    </citation>
    <scope>NUCLEOTIDE SEQUENCE [LARGE SCALE GENOMIC DNA]</scope>
    <source>
        <strain evidence="1 2">AN110305</strain>
    </source>
</reference>
<gene>
    <name evidence="1" type="ORF">F0L68_12005</name>
</gene>
<name>A0A5B2XHW6_9PSEU</name>
<evidence type="ECO:0000313" key="2">
    <source>
        <dbReference type="Proteomes" id="UP000323454"/>
    </source>
</evidence>
<reference evidence="1 2" key="2">
    <citation type="submission" date="2019-09" db="EMBL/GenBank/DDBJ databases">
        <authorList>
            <person name="Jin C."/>
        </authorList>
    </citation>
    <scope>NUCLEOTIDE SEQUENCE [LARGE SCALE GENOMIC DNA]</scope>
    <source>
        <strain evidence="1 2">AN110305</strain>
    </source>
</reference>
<proteinExistence type="predicted"/>
<sequence>MPDPTSDAEPDPLAVARELVDRLWNHADERAVAPLLEPGFVGRSPNWTESLDRDGLFRLVRAWRTGLPDLGLRVEDAVVQGQRVCLRTVVTGTHRGWLLGLPPTGLFCRATESLWLRFEHGRVAELWRQSCPLTVLDQLGLLPPEDAGPARRLGHALRTAGRLAALSVRFSRSGASR</sequence>
<comment type="caution">
    <text evidence="1">The sequence shown here is derived from an EMBL/GenBank/DDBJ whole genome shotgun (WGS) entry which is preliminary data.</text>
</comment>
<dbReference type="InterPro" id="IPR009959">
    <property type="entry name" value="Cyclase_SnoaL-like"/>
</dbReference>